<reference evidence="4 5" key="1">
    <citation type="submission" date="2018-11" db="EMBL/GenBank/DDBJ databases">
        <authorList>
            <person name="Lopez-Roques C."/>
            <person name="Donnadieu C."/>
            <person name="Bouchez O."/>
            <person name="Klopp C."/>
            <person name="Cabau C."/>
            <person name="Zahm M."/>
        </authorList>
    </citation>
    <scope>NUCLEOTIDE SEQUENCE [LARGE SCALE GENOMIC DNA]</scope>
    <source>
        <strain evidence="4">RS831</strain>
        <tissue evidence="4">Whole body</tissue>
    </source>
</reference>
<dbReference type="SMART" id="SM00406">
    <property type="entry name" value="IGv"/>
    <property type="match status" value="2"/>
</dbReference>
<dbReference type="GO" id="GO:0042110">
    <property type="term" value="P:T cell activation"/>
    <property type="evidence" value="ECO:0007669"/>
    <property type="project" value="TreeGrafter"/>
</dbReference>
<evidence type="ECO:0000313" key="4">
    <source>
        <dbReference type="EMBL" id="RVE55903.1"/>
    </source>
</evidence>
<dbReference type="OrthoDB" id="8869347at2759"/>
<reference evidence="4 5" key="2">
    <citation type="submission" date="2019-01" db="EMBL/GenBank/DDBJ databases">
        <title>A chromosome length genome reference of the Java medaka (oryzias javanicus).</title>
        <authorList>
            <person name="Herpin A."/>
            <person name="Takehana Y."/>
            <person name="Naruse K."/>
            <person name="Ansai S."/>
            <person name="Kawaguchi M."/>
        </authorList>
    </citation>
    <scope>NUCLEOTIDE SEQUENCE [LARGE SCALE GENOMIC DNA]</scope>
    <source>
        <strain evidence="4">RS831</strain>
        <tissue evidence="4">Whole body</tissue>
    </source>
</reference>
<evidence type="ECO:0000256" key="2">
    <source>
        <dbReference type="SAM" id="SignalP"/>
    </source>
</evidence>
<dbReference type="CDD" id="cd00096">
    <property type="entry name" value="Ig"/>
    <property type="match status" value="1"/>
</dbReference>
<dbReference type="GO" id="GO:0042289">
    <property type="term" value="F:MHC class II protein binding"/>
    <property type="evidence" value="ECO:0007669"/>
    <property type="project" value="TreeGrafter"/>
</dbReference>
<dbReference type="InterPro" id="IPR036179">
    <property type="entry name" value="Ig-like_dom_sf"/>
</dbReference>
<name>A0A437BZK0_ORYJA</name>
<dbReference type="SUPFAM" id="SSF48726">
    <property type="entry name" value="Immunoglobulin"/>
    <property type="match status" value="3"/>
</dbReference>
<dbReference type="GO" id="GO:0009897">
    <property type="term" value="C:external side of plasma membrane"/>
    <property type="evidence" value="ECO:0007669"/>
    <property type="project" value="TreeGrafter"/>
</dbReference>
<dbReference type="SMART" id="SM00409">
    <property type="entry name" value="IG"/>
    <property type="match status" value="2"/>
</dbReference>
<dbReference type="InterPro" id="IPR007110">
    <property type="entry name" value="Ig-like_dom"/>
</dbReference>
<evidence type="ECO:0000259" key="3">
    <source>
        <dbReference type="PROSITE" id="PS50835"/>
    </source>
</evidence>
<proteinExistence type="predicted"/>
<dbReference type="SMART" id="SM00408">
    <property type="entry name" value="IGc2"/>
    <property type="match status" value="2"/>
</dbReference>
<dbReference type="PROSITE" id="PS50835">
    <property type="entry name" value="IG_LIKE"/>
    <property type="match status" value="2"/>
</dbReference>
<feature type="domain" description="Ig-like" evidence="3">
    <location>
        <begin position="208"/>
        <end position="313"/>
    </location>
</feature>
<sequence length="364" mass="40021">MTQHLSLLVMLMLQVKGIQGQTEHLYKTLGEDVILSCNVSFSTDKCSSVSWRHNRIANPATELVSGGQVKQGSAGASRLSLSRNCSLLIRNITAEDAGVYTCRHETQAKLKVFLNTLGITSSSPDNDGSVILQCSLSGYDDVLCQQSRMFWKNKRGIVLLGKGPEFDFRGQNNCVSILAVKHRSENNKRYSCILFKDNKVKNSIVYKPSFTDASGQTEHLHRRVGDDVLLPCRAKSSSSSCSDVNWVYSKDADATVELQVRRGKVDPSSAGASRLSVSGNCSLLIRNITDEDAGVYTCWFKDTDESDADVYLSILENLPGHNFIIIGGAVVKVVLMFLGLVAALVCMYRKRTQKILKKKKSHGG</sequence>
<feature type="signal peptide" evidence="2">
    <location>
        <begin position="1"/>
        <end position="20"/>
    </location>
</feature>
<dbReference type="Gene3D" id="2.60.40.10">
    <property type="entry name" value="Immunoglobulins"/>
    <property type="match status" value="2"/>
</dbReference>
<dbReference type="AlphaFoldDB" id="A0A437BZK0"/>
<keyword evidence="2" id="KW-0732">Signal</keyword>
<dbReference type="Pfam" id="PF07686">
    <property type="entry name" value="V-set"/>
    <property type="match status" value="2"/>
</dbReference>
<dbReference type="InterPro" id="IPR003599">
    <property type="entry name" value="Ig_sub"/>
</dbReference>
<organism evidence="4 5">
    <name type="scientific">Oryzias javanicus</name>
    <name type="common">Javanese ricefish</name>
    <name type="synonym">Aplocheilus javanicus</name>
    <dbReference type="NCBI Taxonomy" id="123683"/>
    <lineage>
        <taxon>Eukaryota</taxon>
        <taxon>Metazoa</taxon>
        <taxon>Chordata</taxon>
        <taxon>Craniata</taxon>
        <taxon>Vertebrata</taxon>
        <taxon>Euteleostomi</taxon>
        <taxon>Actinopterygii</taxon>
        <taxon>Neopterygii</taxon>
        <taxon>Teleostei</taxon>
        <taxon>Neoteleostei</taxon>
        <taxon>Acanthomorphata</taxon>
        <taxon>Ovalentaria</taxon>
        <taxon>Atherinomorphae</taxon>
        <taxon>Beloniformes</taxon>
        <taxon>Adrianichthyidae</taxon>
        <taxon>Oryziinae</taxon>
        <taxon>Oryzias</taxon>
    </lineage>
</organism>
<dbReference type="Proteomes" id="UP000283210">
    <property type="component" value="Chromosome 24"/>
</dbReference>
<keyword evidence="1" id="KW-0812">Transmembrane</keyword>
<dbReference type="PANTHER" id="PTHR11422:SF5">
    <property type="entry name" value="DIVERSE IMMUNOGLOBULIN DOMAIN-CONTAINING PROTEIN 1.1 ISOFORM X1-RELATED"/>
    <property type="match status" value="1"/>
</dbReference>
<dbReference type="GO" id="GO:0070374">
    <property type="term" value="P:positive regulation of ERK1 and ERK2 cascade"/>
    <property type="evidence" value="ECO:0007669"/>
    <property type="project" value="TreeGrafter"/>
</dbReference>
<feature type="domain" description="Ig-like" evidence="3">
    <location>
        <begin position="30"/>
        <end position="103"/>
    </location>
</feature>
<dbReference type="PANTHER" id="PTHR11422">
    <property type="entry name" value="T-CELL SURFACE GLYCOPROTEIN CD4"/>
    <property type="match status" value="1"/>
</dbReference>
<keyword evidence="5" id="KW-1185">Reference proteome</keyword>
<dbReference type="InterPro" id="IPR003598">
    <property type="entry name" value="Ig_sub2"/>
</dbReference>
<keyword evidence="1" id="KW-0472">Membrane</keyword>
<dbReference type="InterPro" id="IPR013783">
    <property type="entry name" value="Ig-like_fold"/>
</dbReference>
<evidence type="ECO:0000313" key="5">
    <source>
        <dbReference type="Proteomes" id="UP000283210"/>
    </source>
</evidence>
<dbReference type="GO" id="GO:0035723">
    <property type="term" value="P:interleukin-15-mediated signaling pathway"/>
    <property type="evidence" value="ECO:0007669"/>
    <property type="project" value="TreeGrafter"/>
</dbReference>
<protein>
    <recommendedName>
        <fullName evidence="3">Ig-like domain-containing protein</fullName>
    </recommendedName>
</protein>
<accession>A0A437BZK0</accession>
<dbReference type="InterPro" id="IPR013106">
    <property type="entry name" value="Ig_V-set"/>
</dbReference>
<dbReference type="GO" id="GO:1990782">
    <property type="term" value="F:protein tyrosine kinase binding"/>
    <property type="evidence" value="ECO:0007669"/>
    <property type="project" value="TreeGrafter"/>
</dbReference>
<dbReference type="GO" id="GO:0045121">
    <property type="term" value="C:membrane raft"/>
    <property type="evidence" value="ECO:0007669"/>
    <property type="project" value="TreeGrafter"/>
</dbReference>
<dbReference type="EMBL" id="CM012460">
    <property type="protein sequence ID" value="RVE55903.1"/>
    <property type="molecule type" value="Genomic_DNA"/>
</dbReference>
<gene>
    <name evidence="4" type="ORF">OJAV_G00230910</name>
</gene>
<feature type="chain" id="PRO_5019333658" description="Ig-like domain-containing protein" evidence="2">
    <location>
        <begin position="21"/>
        <end position="364"/>
    </location>
</feature>
<feature type="transmembrane region" description="Helical" evidence="1">
    <location>
        <begin position="323"/>
        <end position="348"/>
    </location>
</feature>
<keyword evidence="1" id="KW-1133">Transmembrane helix</keyword>
<evidence type="ECO:0000256" key="1">
    <source>
        <dbReference type="SAM" id="Phobius"/>
    </source>
</evidence>